<comment type="caution">
    <text evidence="9">The sequence shown here is derived from an EMBL/GenBank/DDBJ whole genome shotgun (WGS) entry which is preliminary data.</text>
</comment>
<keyword evidence="3" id="KW-0863">Zinc-finger</keyword>
<dbReference type="PANTHER" id="PTHR46481:SF10">
    <property type="entry name" value="ZINC FINGER BED DOMAIN-CONTAINING PROTEIN 39"/>
    <property type="match status" value="1"/>
</dbReference>
<reference evidence="9" key="1">
    <citation type="submission" date="2020-12" db="EMBL/GenBank/DDBJ databases">
        <title>WGS assembly of Carya illinoinensis cv. Pawnee.</title>
        <authorList>
            <person name="Platts A."/>
            <person name="Shu S."/>
            <person name="Wright S."/>
            <person name="Barry K."/>
            <person name="Edger P."/>
            <person name="Pires J.C."/>
            <person name="Schmutz J."/>
        </authorList>
    </citation>
    <scope>NUCLEOTIDE SEQUENCE</scope>
    <source>
        <tissue evidence="9">Leaf</tissue>
    </source>
</reference>
<keyword evidence="4" id="KW-0862">Zinc</keyword>
<evidence type="ECO:0000313" key="10">
    <source>
        <dbReference type="Proteomes" id="UP000811609"/>
    </source>
</evidence>
<comment type="subcellular location">
    <subcellularLocation>
        <location evidence="1">Nucleus</location>
    </subcellularLocation>
</comment>
<keyword evidence="2" id="KW-0479">Metal-binding</keyword>
<dbReference type="SMART" id="SM00614">
    <property type="entry name" value="ZnF_BED"/>
    <property type="match status" value="1"/>
</dbReference>
<evidence type="ECO:0000256" key="3">
    <source>
        <dbReference type="ARBA" id="ARBA00022771"/>
    </source>
</evidence>
<dbReference type="Pfam" id="PF14372">
    <property type="entry name" value="hAT-like_RNase-H"/>
    <property type="match status" value="1"/>
</dbReference>
<evidence type="ECO:0000256" key="5">
    <source>
        <dbReference type="ARBA" id="ARBA00023125"/>
    </source>
</evidence>
<feature type="domain" description="hAT-like transposase RNase-H fold" evidence="8">
    <location>
        <begin position="351"/>
        <end position="400"/>
    </location>
</feature>
<dbReference type="Pfam" id="PF05699">
    <property type="entry name" value="Dimer_Tnp_hAT"/>
    <property type="match status" value="1"/>
</dbReference>
<dbReference type="GO" id="GO:0046983">
    <property type="term" value="F:protein dimerization activity"/>
    <property type="evidence" value="ECO:0007669"/>
    <property type="project" value="InterPro"/>
</dbReference>
<dbReference type="InterPro" id="IPR025525">
    <property type="entry name" value="hAT-like_transposase_RNase-H"/>
</dbReference>
<dbReference type="Proteomes" id="UP000811609">
    <property type="component" value="Chromosome 14"/>
</dbReference>
<protein>
    <recommendedName>
        <fullName evidence="11">BED-type domain-containing protein</fullName>
    </recommendedName>
</protein>
<evidence type="ECO:0000259" key="7">
    <source>
        <dbReference type="Pfam" id="PF05699"/>
    </source>
</evidence>
<evidence type="ECO:0000256" key="1">
    <source>
        <dbReference type="ARBA" id="ARBA00004123"/>
    </source>
</evidence>
<keyword evidence="5" id="KW-0238">DNA-binding</keyword>
<dbReference type="GO" id="GO:0005634">
    <property type="term" value="C:nucleus"/>
    <property type="evidence" value="ECO:0007669"/>
    <property type="project" value="UniProtKB-SubCell"/>
</dbReference>
<dbReference type="EMBL" id="CM031822">
    <property type="protein sequence ID" value="KAG6629111.1"/>
    <property type="molecule type" value="Genomic_DNA"/>
</dbReference>
<dbReference type="AlphaFoldDB" id="A0A8T1NH56"/>
<name>A0A8T1NH56_CARIL</name>
<evidence type="ECO:0000313" key="9">
    <source>
        <dbReference type="EMBL" id="KAG6629111.1"/>
    </source>
</evidence>
<evidence type="ECO:0000259" key="8">
    <source>
        <dbReference type="Pfam" id="PF14372"/>
    </source>
</evidence>
<evidence type="ECO:0000256" key="4">
    <source>
        <dbReference type="ARBA" id="ARBA00022833"/>
    </source>
</evidence>
<keyword evidence="10" id="KW-1185">Reference proteome</keyword>
<accession>A0A8T1NH56</accession>
<feature type="domain" description="HAT C-terminal dimerisation" evidence="7">
    <location>
        <begin position="469"/>
        <end position="554"/>
    </location>
</feature>
<gene>
    <name evidence="9" type="ORF">CIPAW_14G061200</name>
</gene>
<evidence type="ECO:0000256" key="6">
    <source>
        <dbReference type="ARBA" id="ARBA00023242"/>
    </source>
</evidence>
<keyword evidence="6" id="KW-0539">Nucleus</keyword>
<dbReference type="InterPro" id="IPR052035">
    <property type="entry name" value="ZnF_BED_domain_contain"/>
</dbReference>
<dbReference type="GO" id="GO:0003677">
    <property type="term" value="F:DNA binding"/>
    <property type="evidence" value="ECO:0007669"/>
    <property type="project" value="UniProtKB-KW"/>
</dbReference>
<dbReference type="PANTHER" id="PTHR46481">
    <property type="entry name" value="ZINC FINGER BED DOMAIN-CONTAINING PROTEIN 4"/>
    <property type="match status" value="1"/>
</dbReference>
<sequence length="572" mass="67101">MDPQKYAYQRKPSKKTSTIWKDFKIVEKNAIKEAECNFCKDLLSISSSGSTIHFHMHLTSCLPHIAASKRQKVLTIDMKGPEYVNIVKNFSYDMKKVRELASYMILYHEYPCSMMEHVVFDKFMRANTPYWQKISRTTTRNDCQSTYEIEKKKSKIILRGVNKVRITTDMWTSGQKISYMVITFLNFCNVLPPHSGVIIVDALQMCFTDWGIENKVSTITVYNVRYNDFKKEVIYWRQLFHMRCCAHIKNLLVKDRLSEIGEIVDCVREWVKYLVASEARIKNNKLFLDVYTRWNSTYVMLAAALEFREVFPRYEDRDLGFNYIPSVEDWTKVKNVCQILTIFNEVTNIISGTKYLTANLFLPEIWRIKEVLNKKSLNQNDYIRAMVVKMNTKFDKYWGELIYSEPEATRNIDTILRISYEFYDEYAEDYNLANVDGSINVVGKNVMSGKSMFESFVRMNDTIRLVKFDLDVYLEECVYICSEDSDSHFDVLEWWKVNDLKYNILFKIARDILSISITTMASKSTFSAGGRVIDPYRASMSIATAEMLLCGVDWVWVLHGLKKSSNKYYKEQ</sequence>
<evidence type="ECO:0008006" key="11">
    <source>
        <dbReference type="Google" id="ProtNLM"/>
    </source>
</evidence>
<organism evidence="9 10">
    <name type="scientific">Carya illinoinensis</name>
    <name type="common">Pecan</name>
    <dbReference type="NCBI Taxonomy" id="32201"/>
    <lineage>
        <taxon>Eukaryota</taxon>
        <taxon>Viridiplantae</taxon>
        <taxon>Streptophyta</taxon>
        <taxon>Embryophyta</taxon>
        <taxon>Tracheophyta</taxon>
        <taxon>Spermatophyta</taxon>
        <taxon>Magnoliopsida</taxon>
        <taxon>eudicotyledons</taxon>
        <taxon>Gunneridae</taxon>
        <taxon>Pentapetalae</taxon>
        <taxon>rosids</taxon>
        <taxon>fabids</taxon>
        <taxon>Fagales</taxon>
        <taxon>Juglandaceae</taxon>
        <taxon>Carya</taxon>
    </lineage>
</organism>
<dbReference type="InterPro" id="IPR008906">
    <property type="entry name" value="HATC_C_dom"/>
</dbReference>
<evidence type="ECO:0000256" key="2">
    <source>
        <dbReference type="ARBA" id="ARBA00022723"/>
    </source>
</evidence>
<proteinExistence type="predicted"/>
<dbReference type="GO" id="GO:0008270">
    <property type="term" value="F:zinc ion binding"/>
    <property type="evidence" value="ECO:0007669"/>
    <property type="project" value="UniProtKB-KW"/>
</dbReference>